<feature type="compositionally biased region" description="Basic and acidic residues" evidence="1">
    <location>
        <begin position="209"/>
        <end position="255"/>
    </location>
</feature>
<reference evidence="2 3" key="1">
    <citation type="submission" date="2018-08" db="EMBL/GenBank/DDBJ databases">
        <title>Draft genome of the lignicolous fungus Coniochaeta pulveracea.</title>
        <authorList>
            <person name="Borstlap C.J."/>
            <person name="De Witt R.N."/>
            <person name="Botha A."/>
            <person name="Volschenk H."/>
        </authorList>
    </citation>
    <scope>NUCLEOTIDE SEQUENCE [LARGE SCALE GENOMIC DNA]</scope>
    <source>
        <strain evidence="2 3">CAB683</strain>
    </source>
</reference>
<gene>
    <name evidence="2" type="ORF">DL546_004791</name>
</gene>
<name>A0A420Y8T9_9PEZI</name>
<feature type="compositionally biased region" description="Basic and acidic residues" evidence="1">
    <location>
        <begin position="354"/>
        <end position="368"/>
    </location>
</feature>
<feature type="compositionally biased region" description="Pro residues" evidence="1">
    <location>
        <begin position="559"/>
        <end position="577"/>
    </location>
</feature>
<feature type="compositionally biased region" description="Basic and acidic residues" evidence="1">
    <location>
        <begin position="500"/>
        <end position="513"/>
    </location>
</feature>
<feature type="compositionally biased region" description="Polar residues" evidence="1">
    <location>
        <begin position="739"/>
        <end position="750"/>
    </location>
</feature>
<dbReference type="Proteomes" id="UP000275385">
    <property type="component" value="Unassembled WGS sequence"/>
</dbReference>
<keyword evidence="3" id="KW-1185">Reference proteome</keyword>
<protein>
    <submittedName>
        <fullName evidence="2">Uncharacterized protein</fullName>
    </submittedName>
</protein>
<organism evidence="2 3">
    <name type="scientific">Coniochaeta pulveracea</name>
    <dbReference type="NCBI Taxonomy" id="177199"/>
    <lineage>
        <taxon>Eukaryota</taxon>
        <taxon>Fungi</taxon>
        <taxon>Dikarya</taxon>
        <taxon>Ascomycota</taxon>
        <taxon>Pezizomycotina</taxon>
        <taxon>Sordariomycetes</taxon>
        <taxon>Sordariomycetidae</taxon>
        <taxon>Coniochaetales</taxon>
        <taxon>Coniochaetaceae</taxon>
        <taxon>Coniochaeta</taxon>
    </lineage>
</organism>
<dbReference type="OrthoDB" id="5234071at2759"/>
<feature type="compositionally biased region" description="Polar residues" evidence="1">
    <location>
        <begin position="179"/>
        <end position="195"/>
    </location>
</feature>
<sequence>MVSFFGLKFGAEKKKKSSDTAEGARPQTAQQPQRKKIDQNELGEGQFFGKNIGTTTVINGSIRSFNMHSRPGTANSMRVSPYSHPTHNIAASSMHDLGNMSHIRGDSKLRPAYSEANLRTNFANASMTSLPVPGTHRDRPATPGGSNRTKPWVNPLDVHFNRPTPTPPRSPTMKVDPGQNYTEQKPADTHSSPSRSKPDEAALPAKTSVDQKERPKKESESIGKVEMEGEVRQHRQKQQDEGEKLEREQRVREGKYPVGQQEHGKERSAAAAAAAIRSPAQGPPLGQAQVQPFPSRRENTIASANRPHHQRQPGQRLGSPVKGNNYNLGIVARPVFQGPTDSRPGSRNGYGYDQMDRPGSSRDPRERLMPPGRPAQSSGQHGRHGQPLFQWQTNQRPSRRNDHNGLGHGLVHHRSQNSPGLIRAGEPEPRTLPTNAPYDKRLQPAPLISNANGRPGTGHSAQDSGNPCDPTSLPSPPVSLPPSGDDRCEQEDIAPIIRDVQARRDTLTMDTSRRTSLSMTIEAFERSMIEAQGDGLSIRGSGSRRGSDASSQYSVDARPGPPSYPLPPVPHGRPSPPHGVRSSPSPTRRMPGRGVQRPSRDEYDVAPASKTSPESRSRSRETGTVTYDYLRRMTRPNPLTDFDSPPRVPPGHLDASIEPAPLFLPMKWNKEPRNDPFTGGDFSDPRPAPTPSPKPGLVFHFPGPPTPESTHNWPLPSPTPSTTPQLKRSNLPPPLDFDFSSSGYSRSRTGPYTPPVRIPRSPGLLEEPRPHTSAGLGIGVARGPSMREPGNGHAYGMDRRPGFGLTTSTGIADDFGTPLI</sequence>
<feature type="region of interest" description="Disordered" evidence="1">
    <location>
        <begin position="124"/>
        <end position="518"/>
    </location>
</feature>
<comment type="caution">
    <text evidence="2">The sequence shown here is derived from an EMBL/GenBank/DDBJ whole genome shotgun (WGS) entry which is preliminary data.</text>
</comment>
<dbReference type="EMBL" id="QVQW01000032">
    <property type="protein sequence ID" value="RKU44306.1"/>
    <property type="molecule type" value="Genomic_DNA"/>
</dbReference>
<proteinExistence type="predicted"/>
<accession>A0A420Y8T9</accession>
<dbReference type="AlphaFoldDB" id="A0A420Y8T9"/>
<evidence type="ECO:0000256" key="1">
    <source>
        <dbReference type="SAM" id="MobiDB-lite"/>
    </source>
</evidence>
<evidence type="ECO:0000313" key="2">
    <source>
        <dbReference type="EMBL" id="RKU44306.1"/>
    </source>
</evidence>
<feature type="region of interest" description="Disordered" evidence="1">
    <location>
        <begin position="1"/>
        <end position="46"/>
    </location>
</feature>
<evidence type="ECO:0000313" key="3">
    <source>
        <dbReference type="Proteomes" id="UP000275385"/>
    </source>
</evidence>
<feature type="region of interest" description="Disordered" evidence="1">
    <location>
        <begin position="532"/>
        <end position="801"/>
    </location>
</feature>
<dbReference type="STRING" id="177199.A0A420Y8T9"/>